<accession>X1L4R1</accession>
<comment type="caution">
    <text evidence="1">The sequence shown here is derived from an EMBL/GenBank/DDBJ whole genome shotgun (WGS) entry which is preliminary data.</text>
</comment>
<organism evidence="1">
    <name type="scientific">marine sediment metagenome</name>
    <dbReference type="NCBI Taxonomy" id="412755"/>
    <lineage>
        <taxon>unclassified sequences</taxon>
        <taxon>metagenomes</taxon>
        <taxon>ecological metagenomes</taxon>
    </lineage>
</organism>
<dbReference type="AlphaFoldDB" id="X1L4R1"/>
<gene>
    <name evidence="1" type="ORF">S03H2_69894</name>
</gene>
<feature type="non-terminal residue" evidence="1">
    <location>
        <position position="80"/>
    </location>
</feature>
<protein>
    <submittedName>
        <fullName evidence="1">Uncharacterized protein</fullName>
    </submittedName>
</protein>
<sequence>MGDRMNKKIPVPLGFRGWDYARYVHKLKDEAEWTCSICGWQAKESNERVNIIAHHPDKGDLFNVIIICEACHYNFHWGKS</sequence>
<evidence type="ECO:0000313" key="1">
    <source>
        <dbReference type="EMBL" id="GAI00871.1"/>
    </source>
</evidence>
<dbReference type="EMBL" id="BARU01046289">
    <property type="protein sequence ID" value="GAI00871.1"/>
    <property type="molecule type" value="Genomic_DNA"/>
</dbReference>
<proteinExistence type="predicted"/>
<reference evidence="1" key="1">
    <citation type="journal article" date="2014" name="Front. Microbiol.">
        <title>High frequency of phylogenetically diverse reductive dehalogenase-homologous genes in deep subseafloor sedimentary metagenomes.</title>
        <authorList>
            <person name="Kawai M."/>
            <person name="Futagami T."/>
            <person name="Toyoda A."/>
            <person name="Takaki Y."/>
            <person name="Nishi S."/>
            <person name="Hori S."/>
            <person name="Arai W."/>
            <person name="Tsubouchi T."/>
            <person name="Morono Y."/>
            <person name="Uchiyama I."/>
            <person name="Ito T."/>
            <person name="Fujiyama A."/>
            <person name="Inagaki F."/>
            <person name="Takami H."/>
        </authorList>
    </citation>
    <scope>NUCLEOTIDE SEQUENCE</scope>
    <source>
        <strain evidence="1">Expedition CK06-06</strain>
    </source>
</reference>
<name>X1L4R1_9ZZZZ</name>